<name>A0A8S1FB06_9PELO</name>
<evidence type="ECO:0000256" key="8">
    <source>
        <dbReference type="ARBA" id="ARBA00023055"/>
    </source>
</evidence>
<dbReference type="GO" id="GO:0032266">
    <property type="term" value="F:phosphatidylinositol-3-phosphate binding"/>
    <property type="evidence" value="ECO:0007669"/>
    <property type="project" value="TreeGrafter"/>
</dbReference>
<dbReference type="GO" id="GO:0034045">
    <property type="term" value="C:phagophore assembly site membrane"/>
    <property type="evidence" value="ECO:0007669"/>
    <property type="project" value="UniProtKB-SubCell"/>
</dbReference>
<feature type="region of interest" description="Disordered" evidence="12">
    <location>
        <begin position="826"/>
        <end position="858"/>
    </location>
</feature>
<dbReference type="EMBL" id="CADEPM010000010">
    <property type="protein sequence ID" value="CAB3410304.1"/>
    <property type="molecule type" value="Genomic_DNA"/>
</dbReference>
<dbReference type="Proteomes" id="UP000494206">
    <property type="component" value="Unassembled WGS sequence"/>
</dbReference>
<keyword evidence="5" id="KW-0813">Transport</keyword>
<dbReference type="GO" id="GO:0000422">
    <property type="term" value="P:autophagy of mitochondrion"/>
    <property type="evidence" value="ECO:0007669"/>
    <property type="project" value="TreeGrafter"/>
</dbReference>
<dbReference type="GO" id="GO:0043495">
    <property type="term" value="F:protein-membrane adaptor activity"/>
    <property type="evidence" value="ECO:0007669"/>
    <property type="project" value="TreeGrafter"/>
</dbReference>
<comment type="catalytic activity">
    <reaction evidence="11">
        <text>a 1,2-diacyl-sn-glycero-3-phosphoethanolamine(in) = a 1,2-diacyl-sn-glycero-3-phosphoethanolamine(out)</text>
        <dbReference type="Rhea" id="RHEA:38895"/>
        <dbReference type="ChEBI" id="CHEBI:64612"/>
    </reaction>
</comment>
<feature type="region of interest" description="Disordered" evidence="12">
    <location>
        <begin position="1738"/>
        <end position="1770"/>
    </location>
</feature>
<reference evidence="13 14" key="1">
    <citation type="submission" date="2020-04" db="EMBL/GenBank/DDBJ databases">
        <authorList>
            <person name="Laetsch R D."/>
            <person name="Stevens L."/>
            <person name="Kumar S."/>
            <person name="Blaxter L. M."/>
        </authorList>
    </citation>
    <scope>NUCLEOTIDE SEQUENCE [LARGE SCALE GENOMIC DNA]</scope>
</reference>
<dbReference type="GO" id="GO:0000045">
    <property type="term" value="P:autophagosome assembly"/>
    <property type="evidence" value="ECO:0007669"/>
    <property type="project" value="TreeGrafter"/>
</dbReference>
<dbReference type="GO" id="GO:0061709">
    <property type="term" value="P:reticulophagy"/>
    <property type="evidence" value="ECO:0007669"/>
    <property type="project" value="TreeGrafter"/>
</dbReference>
<dbReference type="InterPro" id="IPR026849">
    <property type="entry name" value="ATG2"/>
</dbReference>
<dbReference type="Pfam" id="PF13329">
    <property type="entry name" value="ATG2_CAD"/>
    <property type="match status" value="2"/>
</dbReference>
<evidence type="ECO:0000256" key="12">
    <source>
        <dbReference type="SAM" id="MobiDB-lite"/>
    </source>
</evidence>
<dbReference type="OrthoDB" id="18982at2759"/>
<evidence type="ECO:0000256" key="5">
    <source>
        <dbReference type="ARBA" id="ARBA00022448"/>
    </source>
</evidence>
<evidence type="ECO:0000256" key="7">
    <source>
        <dbReference type="ARBA" id="ARBA00023006"/>
    </source>
</evidence>
<feature type="region of interest" description="Disordered" evidence="12">
    <location>
        <begin position="1832"/>
        <end position="1855"/>
    </location>
</feature>
<evidence type="ECO:0000313" key="13">
    <source>
        <dbReference type="EMBL" id="CAB3410304.1"/>
    </source>
</evidence>
<accession>A0A8S1FB06</accession>
<proteinExistence type="inferred from homology"/>
<feature type="region of interest" description="Disordered" evidence="12">
    <location>
        <begin position="1315"/>
        <end position="1346"/>
    </location>
</feature>
<evidence type="ECO:0000256" key="2">
    <source>
        <dbReference type="ARBA" id="ARBA00004623"/>
    </source>
</evidence>
<evidence type="ECO:0000256" key="10">
    <source>
        <dbReference type="ARBA" id="ARBA00024479"/>
    </source>
</evidence>
<evidence type="ECO:0000256" key="11">
    <source>
        <dbReference type="ARBA" id="ARBA00024615"/>
    </source>
</evidence>
<organism evidence="13 14">
    <name type="scientific">Caenorhabditis bovis</name>
    <dbReference type="NCBI Taxonomy" id="2654633"/>
    <lineage>
        <taxon>Eukaryota</taxon>
        <taxon>Metazoa</taxon>
        <taxon>Ecdysozoa</taxon>
        <taxon>Nematoda</taxon>
        <taxon>Chromadorea</taxon>
        <taxon>Rhabditida</taxon>
        <taxon>Rhabditina</taxon>
        <taxon>Rhabditomorpha</taxon>
        <taxon>Rhabditoidea</taxon>
        <taxon>Rhabditidae</taxon>
        <taxon>Peloderinae</taxon>
        <taxon>Caenorhabditis</taxon>
    </lineage>
</organism>
<dbReference type="GO" id="GO:0061723">
    <property type="term" value="P:glycophagy"/>
    <property type="evidence" value="ECO:0007669"/>
    <property type="project" value="TreeGrafter"/>
</dbReference>
<dbReference type="GO" id="GO:0061908">
    <property type="term" value="C:phagophore"/>
    <property type="evidence" value="ECO:0007669"/>
    <property type="project" value="TreeGrafter"/>
</dbReference>
<comment type="caution">
    <text evidence="13">The sequence shown here is derived from an EMBL/GenBank/DDBJ whole genome shotgun (WGS) entry which is preliminary data.</text>
</comment>
<evidence type="ECO:0000256" key="6">
    <source>
        <dbReference type="ARBA" id="ARBA00022824"/>
    </source>
</evidence>
<evidence type="ECO:0000256" key="3">
    <source>
        <dbReference type="ARBA" id="ARBA00009714"/>
    </source>
</evidence>
<evidence type="ECO:0000256" key="4">
    <source>
        <dbReference type="ARBA" id="ARBA00018070"/>
    </source>
</evidence>
<keyword evidence="7" id="KW-0072">Autophagy</keyword>
<dbReference type="PANTHER" id="PTHR13190:SF1">
    <property type="entry name" value="AUTOPHAGY-RELATED 2, ISOFORM A"/>
    <property type="match status" value="1"/>
</dbReference>
<keyword evidence="9" id="KW-0472">Membrane</keyword>
<comment type="subcellular location">
    <subcellularLocation>
        <location evidence="1">Endoplasmic reticulum membrane</location>
        <topology evidence="1">Peripheral membrane protein</topology>
    </subcellularLocation>
    <subcellularLocation>
        <location evidence="2">Preautophagosomal structure membrane</location>
        <topology evidence="2">Peripheral membrane protein</topology>
    </subcellularLocation>
</comment>
<evidence type="ECO:0000313" key="14">
    <source>
        <dbReference type="Proteomes" id="UP000494206"/>
    </source>
</evidence>
<sequence length="2154" mass="241284">MVFDFNVAKPVHEVWCRIILQRYLGKYLDRKLELEQLTVNLVKGKIEINNLSLHVTTVNELLESVNCPLRLLDGYIGTIVIDVPWTNLMGAGSSMNIVDLQLTFKAVDLIKVDERDLVASMVESVMNSIVSSGDVARNIFEEAKHDPAADQLDGEESLDSFTKIIDAIYARFRVEIDKVTIRIENPPVNGSNLYTAIELRGKKVEFMDEQMRACQQDDKSADAITSQPHGIGSIANLNKTLSIKGVSLYTDVFSSIPDVEYGAEANCEQKLITSMHIRREKEKLSPSRSPQLSVHPEMYTSAMSNMTAFHSCYNTLANDYPESFSPTNLEPLKQQPSEPELYSNPVKFAEIVGEALIVFRFKNTGNGVDDENKVEAEVTLKGANVFITPSQLVILNRFISSVAIPKSTENKELGKPMKPEDYENIVKTIETENVTISRPPHSGLGGGGNWQQADDFREFESINLDEKKSRRSVDSEFGTIKVNGKEEINIKASIGTLIIVITHEDILSVDSVQERGSFEQAIDNLHSASTYFFAHAETLRPSPQMNLADFRQAADVLYPNDHIRIVASSLVSTYSMTKTSNKEHMVAKFIITNFDILEYLTRESVPGASKALRVPLLDFSEDKHSDMGCNMKLFITASSDDKQKLSVDMYIGQCTTELDLSMVDRIASLIVTKPYFDKKDESKRVDDPPPQLNENLFAATVAIEEPKSHTKFTMNCTKWTVDLRIPMADLRDPSGSRIPFAQRNVHPEFVRINLVDATLTIPTTSHSYLSKVNLKCEQITGDFCGEGLDIAEKQRRFIYGTKLGADDVKIQMTFDLRTKRVVLAKPEKPSLPPDDLNKSFSSPLMMSHPKEEGPFSQIPRSYCTVEPGEDENIIQAGTREEIKAFEKKCGEFSATYIHFKVPTLRVHIPTQGPLEVLYNRLVNDLALWQPAAPGLRPENDSLKVNAFDTFHECAAENEDSDIDSDDETDLTRTTIEAKDEYDRSIPHFFSASMDVCRAVLVCNTVAKKTKAESTPGQVAIEMESLKVGTTCGYHGDMNHTFFYLTATKTTAGVSSDEHHVESDITSYMFGRYKKEFTQMEPLPYEDEHFSGAKDDSLAIALHMHARPEINVKDVLLAINLRASIIHVKPVPDHGLLWVSQLAELFTLRDYSIPGYELPEVTTDFHMCLENSIAYYDHKHVNPKSTLKVRGVFGLVNLSCSFLPEVNISKTLCIMERARLYLTNAESIKETVRFKKEEVEKPKSFIPIMDIGQVQLDFLFCPTGENAGEKRHTPVFEIRCRNDIIQAWACADSLAALISIATEILQSDTCFGNRHEDPANAMQNSSGSKASDASTVHNPKKYSAGSQLPEEVQKRLQDLIEDAIIDRDTIGTAVGIDAVEEFSANYRPDETPTHAPRVRDYSLNGDDEFCMVDNDVIGSGITDTAGEPRVRYFNDDGNVTDNDEVEMDLNFQKQPEEWTNDILQQTVQQEEKPLVRYLFKDISLRIHLYGGSDLSKQRPTIKSYSTDEYREGFGRGQNVPELAYGGMYRDHSASVVLELSKITFLKQIFSKNVNIMATTSFSIYDIVIRDKVYASSINEMLYQYATSEMPRRTNAPMVSFKISETKTREGKMRVSLLPIKINVDQDTLEFLTDFFDEISKSIKLRSDATPSLSQNRPIIEIPANVHNPKKAPLSSKGSKIFQNLSQPKLNLEPLKPQPVEPMSPLGDLSYLERRGSKLPSSPLMFPMMDAPLTASVHSIGNMFESPQPPPSPDPSASSSSPEFEKADISSEMEGDWSDEYNINFNTLNNAYPPTTSGQPNDILTRSTMTGSIHPAMVNDLVDTSSDIEDQGRILDSRDEEPPNGEESRSSTPEFGRSIQACASTREVVDEDDLHRGDTFFKEFVFSPSVNIYLDYQGKRKISVEKSGALLGFLMAFGQLNQMPITLRELENRNGMLGMSRCFSYALQEWNNDLLSNMPSVLASCGPISPFVQIGKGIMDLVWMPMEEMRKEDGHVVKGIQKGVGSFGMSSAAGIVGMAQTVTGFVQSIAEMTLREVKPDDMALNRRNRRAHQQYQMNPTDLKHSFQMCYGILYDGIRQTRDDLELAAQEDRASGNSVVRSAFRYAVPTFLGPVVMATQVTYQLLGGLRNQLHPDAYQDERRKWGDHNVPGGISHR</sequence>
<comment type="similarity">
    <text evidence="3">Belongs to the ATG2 family.</text>
</comment>
<gene>
    <name evidence="13" type="ORF">CBOVIS_LOCUS11850</name>
</gene>
<keyword evidence="6" id="KW-0256">Endoplasmic reticulum</keyword>
<feature type="compositionally biased region" description="Polar residues" evidence="12">
    <location>
        <begin position="1320"/>
        <end position="1336"/>
    </location>
</feature>
<dbReference type="PANTHER" id="PTHR13190">
    <property type="entry name" value="AUTOPHAGY-RELATED 2, ISOFORM A"/>
    <property type="match status" value="1"/>
</dbReference>
<evidence type="ECO:0000256" key="9">
    <source>
        <dbReference type="ARBA" id="ARBA00023136"/>
    </source>
</evidence>
<dbReference type="GO" id="GO:0006869">
    <property type="term" value="P:lipid transport"/>
    <property type="evidence" value="ECO:0007669"/>
    <property type="project" value="UniProtKB-KW"/>
</dbReference>
<dbReference type="GO" id="GO:0034727">
    <property type="term" value="P:piecemeal microautophagy of the nucleus"/>
    <property type="evidence" value="ECO:0007669"/>
    <property type="project" value="TreeGrafter"/>
</dbReference>
<keyword evidence="8" id="KW-0445">Lipid transport</keyword>
<keyword evidence="14" id="KW-1185">Reference proteome</keyword>
<comment type="catalytic activity">
    <reaction evidence="10">
        <text>a 1,2-diacyl-sn-glycero-3-phospho-L-serine(in) = a 1,2-diacyl-sn-glycero-3-phospho-L-serine(out)</text>
        <dbReference type="Rhea" id="RHEA:38663"/>
        <dbReference type="ChEBI" id="CHEBI:57262"/>
    </reaction>
</comment>
<dbReference type="GO" id="GO:0005789">
    <property type="term" value="C:endoplasmic reticulum membrane"/>
    <property type="evidence" value="ECO:0007669"/>
    <property type="project" value="UniProtKB-SubCell"/>
</dbReference>
<evidence type="ECO:0000256" key="1">
    <source>
        <dbReference type="ARBA" id="ARBA00004406"/>
    </source>
</evidence>
<feature type="compositionally biased region" description="Basic and acidic residues" evidence="12">
    <location>
        <begin position="1832"/>
        <end position="1847"/>
    </location>
</feature>
<protein>
    <recommendedName>
        <fullName evidence="4">Autophagy-related protein 2</fullName>
    </recommendedName>
</protein>